<organism evidence="1 2">
    <name type="scientific">Olea europaea subsp. europaea</name>
    <dbReference type="NCBI Taxonomy" id="158383"/>
    <lineage>
        <taxon>Eukaryota</taxon>
        <taxon>Viridiplantae</taxon>
        <taxon>Streptophyta</taxon>
        <taxon>Embryophyta</taxon>
        <taxon>Tracheophyta</taxon>
        <taxon>Spermatophyta</taxon>
        <taxon>Magnoliopsida</taxon>
        <taxon>eudicotyledons</taxon>
        <taxon>Gunneridae</taxon>
        <taxon>Pentapetalae</taxon>
        <taxon>asterids</taxon>
        <taxon>lamiids</taxon>
        <taxon>Lamiales</taxon>
        <taxon>Oleaceae</taxon>
        <taxon>Oleeae</taxon>
        <taxon>Olea</taxon>
    </lineage>
</organism>
<comment type="caution">
    <text evidence="1">The sequence shown here is derived from an EMBL/GenBank/DDBJ whole genome shotgun (WGS) entry which is preliminary data.</text>
</comment>
<protein>
    <submittedName>
        <fullName evidence="1">Uncharacterized protein</fullName>
    </submittedName>
</protein>
<dbReference type="Proteomes" id="UP000594638">
    <property type="component" value="Unassembled WGS sequence"/>
</dbReference>
<sequence length="57" mass="6187">LLLHTAEIFLLNVVDLQSPRDIRIEQCIEVRAVPMDSGIIGLLSCGSGVLIVDVTQL</sequence>
<evidence type="ECO:0000313" key="2">
    <source>
        <dbReference type="Proteomes" id="UP000594638"/>
    </source>
</evidence>
<dbReference type="Gramene" id="OE9A026866T1">
    <property type="protein sequence ID" value="OE9A026866C1"/>
    <property type="gene ID" value="OE9A026866"/>
</dbReference>
<gene>
    <name evidence="1" type="ORF">OLEA9_A026866</name>
</gene>
<evidence type="ECO:0000313" key="1">
    <source>
        <dbReference type="EMBL" id="CAA2989378.1"/>
    </source>
</evidence>
<dbReference type="EMBL" id="CACTIH010004093">
    <property type="protein sequence ID" value="CAA2989378.1"/>
    <property type="molecule type" value="Genomic_DNA"/>
</dbReference>
<keyword evidence="2" id="KW-1185">Reference proteome</keyword>
<proteinExistence type="predicted"/>
<dbReference type="AlphaFoldDB" id="A0A8S0SDG9"/>
<feature type="non-terminal residue" evidence="1">
    <location>
        <position position="1"/>
    </location>
</feature>
<name>A0A8S0SDG9_OLEEU</name>
<accession>A0A8S0SDG9</accession>
<reference evidence="1 2" key="1">
    <citation type="submission" date="2019-12" db="EMBL/GenBank/DDBJ databases">
        <authorList>
            <person name="Alioto T."/>
            <person name="Alioto T."/>
            <person name="Gomez Garrido J."/>
        </authorList>
    </citation>
    <scope>NUCLEOTIDE SEQUENCE [LARGE SCALE GENOMIC DNA]</scope>
</reference>